<sequence length="115" mass="12442">MRPYVLAELDKAKQAADNRDASGAFRHLENAHVLGQESTYWHVVVHWLMLIWGIRQRNGREVVGQLIRIVGAAALTAIKGVPIGNTGGSNVSPIKPLPVSSEHAAIIAEAKGMQD</sequence>
<dbReference type="Pfam" id="PF12487">
    <property type="entry name" value="DUF3703"/>
    <property type="match status" value="1"/>
</dbReference>
<dbReference type="Proteomes" id="UP000765845">
    <property type="component" value="Unassembled WGS sequence"/>
</dbReference>
<protein>
    <submittedName>
        <fullName evidence="1">DUF3703 domain-containing protein</fullName>
    </submittedName>
</protein>
<name>A0ABX1GJZ0_9GAMM</name>
<dbReference type="EMBL" id="JAAWWK010000006">
    <property type="protein sequence ID" value="NKI18788.1"/>
    <property type="molecule type" value="Genomic_DNA"/>
</dbReference>
<gene>
    <name evidence="1" type="ORF">HCU74_15375</name>
</gene>
<evidence type="ECO:0000313" key="1">
    <source>
        <dbReference type="EMBL" id="NKI18788.1"/>
    </source>
</evidence>
<dbReference type="InterPro" id="IPR022172">
    <property type="entry name" value="DUF3703"/>
</dbReference>
<comment type="caution">
    <text evidence="1">The sequence shown here is derived from an EMBL/GenBank/DDBJ whole genome shotgun (WGS) entry which is preliminary data.</text>
</comment>
<accession>A0ABX1GJZ0</accession>
<evidence type="ECO:0000313" key="2">
    <source>
        <dbReference type="Proteomes" id="UP000765845"/>
    </source>
</evidence>
<organism evidence="1 2">
    <name type="scientific">Spongiibacter thalassae</name>
    <dbReference type="NCBI Taxonomy" id="2721624"/>
    <lineage>
        <taxon>Bacteria</taxon>
        <taxon>Pseudomonadati</taxon>
        <taxon>Pseudomonadota</taxon>
        <taxon>Gammaproteobacteria</taxon>
        <taxon>Cellvibrionales</taxon>
        <taxon>Spongiibacteraceae</taxon>
        <taxon>Spongiibacter</taxon>
    </lineage>
</organism>
<reference evidence="1 2" key="1">
    <citation type="submission" date="2020-04" db="EMBL/GenBank/DDBJ databases">
        <authorList>
            <person name="Yoon J."/>
        </authorList>
    </citation>
    <scope>NUCLEOTIDE SEQUENCE [LARGE SCALE GENOMIC DNA]</scope>
    <source>
        <strain evidence="1 2">KMU-166</strain>
    </source>
</reference>
<proteinExistence type="predicted"/>
<keyword evidence="2" id="KW-1185">Reference proteome</keyword>